<gene>
    <name evidence="1" type="ORF">QAD02_023511</name>
</gene>
<evidence type="ECO:0000313" key="1">
    <source>
        <dbReference type="EMBL" id="KAJ8687717.1"/>
    </source>
</evidence>
<reference evidence="1" key="1">
    <citation type="submission" date="2023-04" db="EMBL/GenBank/DDBJ databases">
        <title>A chromosome-level genome assembly of the parasitoid wasp Eretmocerus hayati.</title>
        <authorList>
            <person name="Zhong Y."/>
            <person name="Liu S."/>
            <person name="Liu Y."/>
        </authorList>
    </citation>
    <scope>NUCLEOTIDE SEQUENCE</scope>
    <source>
        <strain evidence="1">ZJU_SS_LIU_2023</strain>
    </source>
</reference>
<sequence length="478" mass="55168">MGSVPEAGSGGPVVWFAHLVGAPPDAVYLILSLVFGFPLALIHRKTLYGKCPKKQHYYFALCGLLIALFNYGWSTINPIAAILATYFILKILGGTSNAVIVTFVFNMTYLLYGYYTTATEEYDIKWTMPQCVLTLRLIGLAFDVSDGQKKEDRLSESQKKTALREQPSLLETAAFCFFPGSFLIGPQFSMRRYLDYVNGKLIDTESDSEGNRKPPDSWQPGINRALVGFIYLAAYQFGTMYVSDQYLLSPEFEKVGFIKRCFLLGLWGRCNLYKYISCWLITEGVCIAFGLTYNGKDEKGVDKWNGCANVNLITFENATEFNHYIMSFNINTNHWCLEYIYKRLRFLGSKLYSQLVTLLFLSIWHGLHSGYYLCFFMEFIIMYLEKDLKPVLVKNEKLKNLLQESFLFRAIIWSILKVYTFVFMGYSLIPFVLLSYSRYIKVYSSFYFMGHVIFLSYPLVAPYIKKFLRPPRERQHTD</sequence>
<protein>
    <submittedName>
        <fullName evidence="1">Uncharacterized protein</fullName>
    </submittedName>
</protein>
<dbReference type="EMBL" id="CM056741">
    <property type="protein sequence ID" value="KAJ8687717.1"/>
    <property type="molecule type" value="Genomic_DNA"/>
</dbReference>
<evidence type="ECO:0000313" key="2">
    <source>
        <dbReference type="Proteomes" id="UP001239111"/>
    </source>
</evidence>
<proteinExistence type="predicted"/>
<comment type="caution">
    <text evidence="1">The sequence shown here is derived from an EMBL/GenBank/DDBJ whole genome shotgun (WGS) entry which is preliminary data.</text>
</comment>
<accession>A0ACC2PZE0</accession>
<keyword evidence="2" id="KW-1185">Reference proteome</keyword>
<dbReference type="Proteomes" id="UP001239111">
    <property type="component" value="Chromosome 1"/>
</dbReference>
<name>A0ACC2PZE0_9HYME</name>
<organism evidence="1 2">
    <name type="scientific">Eretmocerus hayati</name>
    <dbReference type="NCBI Taxonomy" id="131215"/>
    <lineage>
        <taxon>Eukaryota</taxon>
        <taxon>Metazoa</taxon>
        <taxon>Ecdysozoa</taxon>
        <taxon>Arthropoda</taxon>
        <taxon>Hexapoda</taxon>
        <taxon>Insecta</taxon>
        <taxon>Pterygota</taxon>
        <taxon>Neoptera</taxon>
        <taxon>Endopterygota</taxon>
        <taxon>Hymenoptera</taxon>
        <taxon>Apocrita</taxon>
        <taxon>Proctotrupomorpha</taxon>
        <taxon>Chalcidoidea</taxon>
        <taxon>Aphelinidae</taxon>
        <taxon>Aphelininae</taxon>
        <taxon>Eretmocerus</taxon>
    </lineage>
</organism>